<gene>
    <name evidence="2" type="ORF">LIER_39037</name>
</gene>
<keyword evidence="1" id="KW-0472">Membrane</keyword>
<dbReference type="InterPro" id="IPR044950">
    <property type="entry name" value="TED6/7"/>
</dbReference>
<evidence type="ECO:0000256" key="1">
    <source>
        <dbReference type="SAM" id="Phobius"/>
    </source>
</evidence>
<reference evidence="2 3" key="1">
    <citation type="submission" date="2024-01" db="EMBL/GenBank/DDBJ databases">
        <title>The complete chloroplast genome sequence of Lithospermum erythrorhizon: insights into the phylogenetic relationship among Boraginaceae species and the maternal lineages of purple gromwells.</title>
        <authorList>
            <person name="Okada T."/>
            <person name="Watanabe K."/>
        </authorList>
    </citation>
    <scope>NUCLEOTIDE SEQUENCE [LARGE SCALE GENOMIC DNA]</scope>
</reference>
<organism evidence="2 3">
    <name type="scientific">Lithospermum erythrorhizon</name>
    <name type="common">Purple gromwell</name>
    <name type="synonym">Lithospermum officinale var. erythrorhizon</name>
    <dbReference type="NCBI Taxonomy" id="34254"/>
    <lineage>
        <taxon>Eukaryota</taxon>
        <taxon>Viridiplantae</taxon>
        <taxon>Streptophyta</taxon>
        <taxon>Embryophyta</taxon>
        <taxon>Tracheophyta</taxon>
        <taxon>Spermatophyta</taxon>
        <taxon>Magnoliopsida</taxon>
        <taxon>eudicotyledons</taxon>
        <taxon>Gunneridae</taxon>
        <taxon>Pentapetalae</taxon>
        <taxon>asterids</taxon>
        <taxon>lamiids</taxon>
        <taxon>Boraginales</taxon>
        <taxon>Boraginaceae</taxon>
        <taxon>Boraginoideae</taxon>
        <taxon>Lithospermeae</taxon>
        <taxon>Lithospermum</taxon>
    </lineage>
</organism>
<dbReference type="PANTHER" id="PTHR35697:SF1">
    <property type="entry name" value="PROTEIN TRACHEARY ELEMENT DIFFERENTIATION-RELATED 7"/>
    <property type="match status" value="1"/>
</dbReference>
<comment type="caution">
    <text evidence="2">The sequence shown here is derived from an EMBL/GenBank/DDBJ whole genome shotgun (WGS) entry which is preliminary data.</text>
</comment>
<evidence type="ECO:0000313" key="2">
    <source>
        <dbReference type="EMBL" id="GAA0160416.1"/>
    </source>
</evidence>
<name>A0AAV3QBW1_LITER</name>
<dbReference type="PANTHER" id="PTHR35697">
    <property type="entry name" value="OS08G0108300 PROTEIN"/>
    <property type="match status" value="1"/>
</dbReference>
<sequence>MSSSLAGYTPPQSSPDDDDTTVIVVVFVSFGCIFGIVFCLFALWWFIKKRRQRMVQETEIVDINKHVKMQEAIVEGPHGPEKVVLSVEEDVKIDDEIRRNEIELGNKNMGATTEEINLGALEAGQSSITNIITHHDHPFQGKQ</sequence>
<evidence type="ECO:0000313" key="3">
    <source>
        <dbReference type="Proteomes" id="UP001454036"/>
    </source>
</evidence>
<accession>A0AAV3QBW1</accession>
<dbReference type="Proteomes" id="UP001454036">
    <property type="component" value="Unassembled WGS sequence"/>
</dbReference>
<dbReference type="EMBL" id="BAABME010020441">
    <property type="protein sequence ID" value="GAA0160416.1"/>
    <property type="molecule type" value="Genomic_DNA"/>
</dbReference>
<dbReference type="GO" id="GO:0009834">
    <property type="term" value="P:plant-type secondary cell wall biogenesis"/>
    <property type="evidence" value="ECO:0007669"/>
    <property type="project" value="InterPro"/>
</dbReference>
<keyword evidence="3" id="KW-1185">Reference proteome</keyword>
<keyword evidence="1" id="KW-1133">Transmembrane helix</keyword>
<proteinExistence type="predicted"/>
<feature type="transmembrane region" description="Helical" evidence="1">
    <location>
        <begin position="20"/>
        <end position="47"/>
    </location>
</feature>
<dbReference type="AlphaFoldDB" id="A0AAV3QBW1"/>
<keyword evidence="1" id="KW-0812">Transmembrane</keyword>
<protein>
    <submittedName>
        <fullName evidence="2">Uncharacterized protein</fullName>
    </submittedName>
</protein>